<dbReference type="RefSeq" id="WP_071313534.1">
    <property type="nucleotide sequence ID" value="NZ_MLQQ01000026.1"/>
</dbReference>
<dbReference type="Gene3D" id="1.10.606.20">
    <property type="match status" value="1"/>
</dbReference>
<evidence type="ECO:0000313" key="3">
    <source>
        <dbReference type="Proteomes" id="UP000180098"/>
    </source>
</evidence>
<dbReference type="EMBL" id="MLQQ01000026">
    <property type="protein sequence ID" value="OIJ11601.1"/>
    <property type="molecule type" value="Genomic_DNA"/>
</dbReference>
<name>A0A1S2LGU7_9BACI</name>
<evidence type="ECO:0000259" key="1">
    <source>
        <dbReference type="Pfam" id="PF01569"/>
    </source>
</evidence>
<accession>A0A1S2LGU7</accession>
<keyword evidence="3" id="KW-1185">Reference proteome</keyword>
<dbReference type="SUPFAM" id="SSF48317">
    <property type="entry name" value="Acid phosphatase/Vanadium-dependent haloperoxidase"/>
    <property type="match status" value="1"/>
</dbReference>
<dbReference type="Pfam" id="PF01569">
    <property type="entry name" value="PAP2"/>
    <property type="match status" value="1"/>
</dbReference>
<organism evidence="2 3">
    <name type="scientific">Anaerobacillus arseniciselenatis</name>
    <dbReference type="NCBI Taxonomy" id="85682"/>
    <lineage>
        <taxon>Bacteria</taxon>
        <taxon>Bacillati</taxon>
        <taxon>Bacillota</taxon>
        <taxon>Bacilli</taxon>
        <taxon>Bacillales</taxon>
        <taxon>Bacillaceae</taxon>
        <taxon>Anaerobacillus</taxon>
    </lineage>
</organism>
<dbReference type="PANTHER" id="PTHR34599:SF1">
    <property type="entry name" value="PHOSPHATIDIC ACID PHOSPHATASE TYPE 2_HALOPEROXIDASE DOMAIN-CONTAINING PROTEIN"/>
    <property type="match status" value="1"/>
</dbReference>
<dbReference type="OrthoDB" id="7793240at2"/>
<proteinExistence type="predicted"/>
<feature type="domain" description="Phosphatidic acid phosphatase type 2/haloperoxidase" evidence="1">
    <location>
        <begin position="133"/>
        <end position="221"/>
    </location>
</feature>
<gene>
    <name evidence="2" type="ORF">BKP35_11705</name>
</gene>
<dbReference type="InterPro" id="IPR036938">
    <property type="entry name" value="PAP2/HPO_sf"/>
</dbReference>
<dbReference type="InterPro" id="IPR052559">
    <property type="entry name" value="V-haloperoxidase"/>
</dbReference>
<dbReference type="InterPro" id="IPR000326">
    <property type="entry name" value="PAP2/HPO"/>
</dbReference>
<reference evidence="2 3" key="1">
    <citation type="submission" date="2016-10" db="EMBL/GenBank/DDBJ databases">
        <title>Draft genome sequences of four alkaliphilic bacteria belonging to the Anaerobacillus genus.</title>
        <authorList>
            <person name="Bassil N.M."/>
            <person name="Lloyd J.R."/>
        </authorList>
    </citation>
    <scope>NUCLEOTIDE SEQUENCE [LARGE SCALE GENOMIC DNA]</scope>
    <source>
        <strain evidence="2 3">DSM 15340</strain>
    </source>
</reference>
<dbReference type="CDD" id="cd03398">
    <property type="entry name" value="PAP2_haloperoxidase"/>
    <property type="match status" value="1"/>
</dbReference>
<sequence length="284" mass="32697">MKKNERFKTPRWSKLNHGKVKPVEREASSWPMFYFKRNWCNQFTDLSGELVSFRIRNPQFIDFYGKELALVKDTLSDLTEQQRNIANYFSFGPPTKQWTPIIDRLIDTYNVNPPRAARIIAATQAAINDCFVITWYLKNMFDVARPDQLDSEIETIVPTPHFPAYPSGHASVSGCAQVVLSYFFPAEKDRLREIAEETALARLYAGVHFEADNNEGLRLGRQIGKQIVDDLRKDRYSKGAIIDIPFKKGKQAVLPPPPFEQVIPFPANSETNDTPPRRHPFFFI</sequence>
<comment type="caution">
    <text evidence="2">The sequence shown here is derived from an EMBL/GenBank/DDBJ whole genome shotgun (WGS) entry which is preliminary data.</text>
</comment>
<dbReference type="AlphaFoldDB" id="A0A1S2LGU7"/>
<dbReference type="PANTHER" id="PTHR34599">
    <property type="entry name" value="PEROXIDASE-RELATED"/>
    <property type="match status" value="1"/>
</dbReference>
<evidence type="ECO:0000313" key="2">
    <source>
        <dbReference type="EMBL" id="OIJ11601.1"/>
    </source>
</evidence>
<dbReference type="Proteomes" id="UP000180098">
    <property type="component" value="Unassembled WGS sequence"/>
</dbReference>
<protein>
    <recommendedName>
        <fullName evidence="1">Phosphatidic acid phosphatase type 2/haloperoxidase domain-containing protein</fullName>
    </recommendedName>
</protein>